<accession>A0A073JWF7</accession>
<dbReference type="RefSeq" id="WP_034640544.1">
    <property type="nucleotide sequence ID" value="NZ_CBCSJC010000014.1"/>
</dbReference>
<dbReference type="OrthoDB" id="9803968at2"/>
<dbReference type="Pfam" id="PF00501">
    <property type="entry name" value="AMP-binding"/>
    <property type="match status" value="1"/>
</dbReference>
<dbReference type="EMBL" id="JOTN01000013">
    <property type="protein sequence ID" value="KEK18532.1"/>
    <property type="molecule type" value="Genomic_DNA"/>
</dbReference>
<feature type="domain" description="AMP-binding enzyme C-terminal" evidence="3">
    <location>
        <begin position="382"/>
        <end position="451"/>
    </location>
</feature>
<dbReference type="InterPro" id="IPR000873">
    <property type="entry name" value="AMP-dep_synth/lig_dom"/>
</dbReference>
<dbReference type="Proteomes" id="UP000027822">
    <property type="component" value="Unassembled WGS sequence"/>
</dbReference>
<dbReference type="Gene3D" id="3.30.300.30">
    <property type="match status" value="1"/>
</dbReference>
<organism evidence="4 5">
    <name type="scientific">Bacillus manliponensis</name>
    <dbReference type="NCBI Taxonomy" id="574376"/>
    <lineage>
        <taxon>Bacteria</taxon>
        <taxon>Bacillati</taxon>
        <taxon>Bacillota</taxon>
        <taxon>Bacilli</taxon>
        <taxon>Bacillales</taxon>
        <taxon>Bacillaceae</taxon>
        <taxon>Bacillus</taxon>
        <taxon>Bacillus cereus group</taxon>
    </lineage>
</organism>
<evidence type="ECO:0008006" key="6">
    <source>
        <dbReference type="Google" id="ProtNLM"/>
    </source>
</evidence>
<dbReference type="InterPro" id="IPR025110">
    <property type="entry name" value="AMP-bd_C"/>
</dbReference>
<dbReference type="Gene3D" id="3.40.50.12780">
    <property type="entry name" value="N-terminal domain of ligase-like"/>
    <property type="match status" value="1"/>
</dbReference>
<reference evidence="4 5" key="1">
    <citation type="submission" date="2014-06" db="EMBL/GenBank/DDBJ databases">
        <title>Draft genome sequence of Bacillus manliponensis JCM 15802 (MCCC 1A00708).</title>
        <authorList>
            <person name="Lai Q."/>
            <person name="Liu Y."/>
            <person name="Shao Z."/>
        </authorList>
    </citation>
    <scope>NUCLEOTIDE SEQUENCE [LARGE SCALE GENOMIC DNA]</scope>
    <source>
        <strain evidence="4 5">JCM 15802</strain>
    </source>
</reference>
<dbReference type="PANTHER" id="PTHR43201">
    <property type="entry name" value="ACYL-COA SYNTHETASE"/>
    <property type="match status" value="1"/>
</dbReference>
<sequence length="460" mass="52161">MNRIKALLQEQINLGNKISIVNEETMYSPSRVLDEVNAISKNFKYVQAGEKIGLVIDHSMESLFILLTIINQECCVILMDVQSQEFEIERVSKISNVNMWILPDDHNYKLASKFSTYTYTYVYQNAIQPNDYKNIDLGYIYMLTSGTKGMSKIAKIPYQSLWDGASAYQQWFEIQRSDVILSTVPLTHSYGLIGSCLVALYSGAALYLCKNPTPRRVVNVIRKSQPTILFGVPVLYSLLNQANKVKKEDLAPLRLLISSGGPLNNDVQETFYKKYELSIQQVYGSTETGMIAATHPDKKASPESVGHLLPHVRAEQDVNGHITIRSKTVFGGYLTELGEQNPVVNNTYVIADYGKIENNEVFLLGRSPNFINVAGRKVNPTEIENLLMKYPSVKETRVIGQQDMLYGEKIIAYVKSSENGFDEKVLKEYLMSNLAFYKLPHEIKNVEEIPKSWKEIYVKE</sequence>
<dbReference type="InterPro" id="IPR042099">
    <property type="entry name" value="ANL_N_sf"/>
</dbReference>
<evidence type="ECO:0000313" key="5">
    <source>
        <dbReference type="Proteomes" id="UP000027822"/>
    </source>
</evidence>
<evidence type="ECO:0000256" key="1">
    <source>
        <dbReference type="ARBA" id="ARBA00006432"/>
    </source>
</evidence>
<comment type="caution">
    <text evidence="4">The sequence shown here is derived from an EMBL/GenBank/DDBJ whole genome shotgun (WGS) entry which is preliminary data.</text>
</comment>
<dbReference type="AlphaFoldDB" id="A0A073JWF7"/>
<evidence type="ECO:0000313" key="4">
    <source>
        <dbReference type="EMBL" id="KEK18532.1"/>
    </source>
</evidence>
<dbReference type="STRING" id="574376.BAMA_04485"/>
<evidence type="ECO:0000259" key="2">
    <source>
        <dbReference type="Pfam" id="PF00501"/>
    </source>
</evidence>
<comment type="similarity">
    <text evidence="1">Belongs to the ATP-dependent AMP-binding enzyme family.</text>
</comment>
<dbReference type="CDD" id="cd04433">
    <property type="entry name" value="AFD_class_I"/>
    <property type="match status" value="1"/>
</dbReference>
<feature type="domain" description="AMP-dependent synthetase/ligase" evidence="2">
    <location>
        <begin position="15"/>
        <end position="334"/>
    </location>
</feature>
<dbReference type="GO" id="GO:0031956">
    <property type="term" value="F:medium-chain fatty acid-CoA ligase activity"/>
    <property type="evidence" value="ECO:0007669"/>
    <property type="project" value="TreeGrafter"/>
</dbReference>
<proteinExistence type="inferred from homology"/>
<dbReference type="Pfam" id="PF13193">
    <property type="entry name" value="AMP-binding_C"/>
    <property type="match status" value="1"/>
</dbReference>
<keyword evidence="5" id="KW-1185">Reference proteome</keyword>
<dbReference type="SUPFAM" id="SSF56801">
    <property type="entry name" value="Acetyl-CoA synthetase-like"/>
    <property type="match status" value="1"/>
</dbReference>
<dbReference type="GO" id="GO:0006631">
    <property type="term" value="P:fatty acid metabolic process"/>
    <property type="evidence" value="ECO:0007669"/>
    <property type="project" value="TreeGrafter"/>
</dbReference>
<dbReference type="InterPro" id="IPR045851">
    <property type="entry name" value="AMP-bd_C_sf"/>
</dbReference>
<name>A0A073JWF7_9BACI</name>
<gene>
    <name evidence="4" type="ORF">BAMA_04485</name>
</gene>
<dbReference type="eggNOG" id="COG0318">
    <property type="taxonomic scope" value="Bacteria"/>
</dbReference>
<evidence type="ECO:0000259" key="3">
    <source>
        <dbReference type="Pfam" id="PF13193"/>
    </source>
</evidence>
<protein>
    <recommendedName>
        <fullName evidence="6">Acyl--CoA ligase</fullName>
    </recommendedName>
</protein>
<dbReference type="PANTHER" id="PTHR43201:SF8">
    <property type="entry name" value="ACYL-COA SYNTHETASE FAMILY MEMBER 3"/>
    <property type="match status" value="1"/>
</dbReference>